<name>A0ABX8KY80_9CORY</name>
<feature type="compositionally biased region" description="Basic and acidic residues" evidence="1">
    <location>
        <begin position="1"/>
        <end position="10"/>
    </location>
</feature>
<sequence length="61" mass="7368">MADRNWDARSNHKREPHPLQNEPAYERATDPRQAVRDALDEQMRSRPTTMWQAFWDGFRRA</sequence>
<proteinExistence type="predicted"/>
<protein>
    <submittedName>
        <fullName evidence="2">Uncharacterized protein</fullName>
    </submittedName>
</protein>
<organism evidence="2 3">
    <name type="scientific">Corynebacterium coyleae</name>
    <dbReference type="NCBI Taxonomy" id="53374"/>
    <lineage>
        <taxon>Bacteria</taxon>
        <taxon>Bacillati</taxon>
        <taxon>Actinomycetota</taxon>
        <taxon>Actinomycetes</taxon>
        <taxon>Mycobacteriales</taxon>
        <taxon>Corynebacteriaceae</taxon>
        <taxon>Corynebacterium</taxon>
    </lineage>
</organism>
<feature type="region of interest" description="Disordered" evidence="1">
    <location>
        <begin position="1"/>
        <end position="32"/>
    </location>
</feature>
<gene>
    <name evidence="2" type="ORF">I6L55_01330</name>
</gene>
<evidence type="ECO:0000313" key="3">
    <source>
        <dbReference type="Proteomes" id="UP000683520"/>
    </source>
</evidence>
<evidence type="ECO:0000256" key="1">
    <source>
        <dbReference type="SAM" id="MobiDB-lite"/>
    </source>
</evidence>
<reference evidence="2 3" key="1">
    <citation type="submission" date="2021-06" db="EMBL/GenBank/DDBJ databases">
        <title>FDA dAtabase for Regulatory Grade micrObial Sequences (FDA-ARGOS): Supporting development and validation of Infectious Disease Dx tests.</title>
        <authorList>
            <person name="Sproer C."/>
            <person name="Gronow S."/>
            <person name="Severitt S."/>
            <person name="Schroder I."/>
            <person name="Tallon L."/>
            <person name="Sadzewicz L."/>
            <person name="Zhao X."/>
            <person name="Boylan J."/>
            <person name="Ott S."/>
            <person name="Bowen H."/>
            <person name="Vavikolanu K."/>
            <person name="Mehta A."/>
            <person name="Aluvathingal J."/>
            <person name="Nadendla S."/>
            <person name="Lowell S."/>
            <person name="Myers T."/>
            <person name="Yan Y."/>
        </authorList>
    </citation>
    <scope>NUCLEOTIDE SEQUENCE [LARGE SCALE GENOMIC DNA]</scope>
    <source>
        <strain evidence="2 3">FDAARGOS 1425</strain>
    </source>
</reference>
<accession>A0ABX8KY80</accession>
<dbReference type="EMBL" id="CP077302">
    <property type="protein sequence ID" value="QXB18791.1"/>
    <property type="molecule type" value="Genomic_DNA"/>
</dbReference>
<evidence type="ECO:0000313" key="2">
    <source>
        <dbReference type="EMBL" id="QXB18791.1"/>
    </source>
</evidence>
<dbReference type="Proteomes" id="UP000683520">
    <property type="component" value="Chromosome"/>
</dbReference>
<dbReference type="GeneID" id="92748814"/>
<dbReference type="RefSeq" id="WP_092100353.1">
    <property type="nucleotide sequence ID" value="NZ_CP047198.1"/>
</dbReference>
<keyword evidence="3" id="KW-1185">Reference proteome</keyword>